<evidence type="ECO:0000313" key="3">
    <source>
        <dbReference type="Proteomes" id="UP000255036"/>
    </source>
</evidence>
<accession>A0A371AVI9</accession>
<gene>
    <name evidence="2" type="ORF">DWV06_08965</name>
</gene>
<dbReference type="SUPFAM" id="SSF109604">
    <property type="entry name" value="HD-domain/PDEase-like"/>
    <property type="match status" value="1"/>
</dbReference>
<dbReference type="EMBL" id="QRCT01000023">
    <property type="protein sequence ID" value="RDU23559.1"/>
    <property type="molecule type" value="Genomic_DNA"/>
</dbReference>
<dbReference type="Gene3D" id="1.10.3210.10">
    <property type="entry name" value="Hypothetical protein af1432"/>
    <property type="match status" value="1"/>
</dbReference>
<dbReference type="Pfam" id="PF13487">
    <property type="entry name" value="HD_5"/>
    <property type="match status" value="1"/>
</dbReference>
<dbReference type="Proteomes" id="UP000255036">
    <property type="component" value="Unassembled WGS sequence"/>
</dbReference>
<dbReference type="AlphaFoldDB" id="A0A371AVI9"/>
<dbReference type="PROSITE" id="PS51832">
    <property type="entry name" value="HD_GYP"/>
    <property type="match status" value="1"/>
</dbReference>
<evidence type="ECO:0000259" key="1">
    <source>
        <dbReference type="PROSITE" id="PS51832"/>
    </source>
</evidence>
<dbReference type="InterPro" id="IPR037522">
    <property type="entry name" value="HD_GYP_dom"/>
</dbReference>
<feature type="domain" description="HD-GYP" evidence="1">
    <location>
        <begin position="103"/>
        <end position="285"/>
    </location>
</feature>
<evidence type="ECO:0000313" key="2">
    <source>
        <dbReference type="EMBL" id="RDU23559.1"/>
    </source>
</evidence>
<dbReference type="PANTHER" id="PTHR43155:SF2">
    <property type="entry name" value="CYCLIC DI-GMP PHOSPHODIESTERASE PA4108"/>
    <property type="match status" value="1"/>
</dbReference>
<organism evidence="2 3">
    <name type="scientific">Anaerosacchariphilus polymeriproducens</name>
    <dbReference type="NCBI Taxonomy" id="1812858"/>
    <lineage>
        <taxon>Bacteria</taxon>
        <taxon>Bacillati</taxon>
        <taxon>Bacillota</taxon>
        <taxon>Clostridia</taxon>
        <taxon>Lachnospirales</taxon>
        <taxon>Lachnospiraceae</taxon>
        <taxon>Anaerosacchariphilus</taxon>
    </lineage>
</organism>
<keyword evidence="3" id="KW-1185">Reference proteome</keyword>
<reference evidence="2 3" key="1">
    <citation type="submission" date="2018-07" db="EMBL/GenBank/DDBJ databases">
        <title>Anaerosacharophilus polymeroproducens gen. nov. sp. nov., an anaerobic bacterium isolated from salt field.</title>
        <authorList>
            <person name="Kim W."/>
            <person name="Yang S.-H."/>
            <person name="Oh J."/>
            <person name="Lee J.-H."/>
            <person name="Kwon K.K."/>
        </authorList>
    </citation>
    <scope>NUCLEOTIDE SEQUENCE [LARGE SCALE GENOMIC DNA]</scope>
    <source>
        <strain evidence="2 3">MCWD5</strain>
    </source>
</reference>
<proteinExistence type="predicted"/>
<protein>
    <submittedName>
        <fullName evidence="2">HD domain-containing protein</fullName>
    </submittedName>
</protein>
<dbReference type="OrthoDB" id="9804747at2"/>
<dbReference type="InterPro" id="IPR003607">
    <property type="entry name" value="HD/PDEase_dom"/>
</dbReference>
<name>A0A371AVI9_9FIRM</name>
<dbReference type="RefSeq" id="WP_115481848.1">
    <property type="nucleotide sequence ID" value="NZ_QRCT01000023.1"/>
</dbReference>
<comment type="caution">
    <text evidence="2">The sequence shown here is derived from an EMBL/GenBank/DDBJ whole genome shotgun (WGS) entry which is preliminary data.</text>
</comment>
<sequence length="285" mass="32837">MKTVKVSSLIGGEIVAEDIILGNTVLIPKNTILNIEYIKSIEELGVEKVYIESTDNDVVENYLLDIITKESMKEKIRNTLEEHMYKNSLNLDRLVYVANKIIDYLRYKIKNEKLKYTIIEHNADLYEHTIQVCAIAVSIAIKLDLNEREIYNIAIGSLLHDIGLRYTTVNYKNCIIDNLSPNDIFEYKKHTIYGYIALEEIEEIESEVRNLILFHHEKLDGSGFPLKYKDLDISQRILSVCDAFESNISGMGCIRKSKEETMTLLDSVSGKEYDNNIIILIKELF</sequence>
<dbReference type="PANTHER" id="PTHR43155">
    <property type="entry name" value="CYCLIC DI-GMP PHOSPHODIESTERASE PA4108-RELATED"/>
    <property type="match status" value="1"/>
</dbReference>
<dbReference type="CDD" id="cd00077">
    <property type="entry name" value="HDc"/>
    <property type="match status" value="1"/>
</dbReference>